<dbReference type="PANTHER" id="PTHR30383">
    <property type="entry name" value="THIOESTERASE 1/PROTEASE 1/LYSOPHOSPHOLIPASE L1"/>
    <property type="match status" value="1"/>
</dbReference>
<feature type="compositionally biased region" description="Low complexity" evidence="1">
    <location>
        <begin position="49"/>
        <end position="58"/>
    </location>
</feature>
<comment type="caution">
    <text evidence="3">The sequence shown here is derived from an EMBL/GenBank/DDBJ whole genome shotgun (WGS) entry which is preliminary data.</text>
</comment>
<sequence length="298" mass="31986">MRAVNGSTDHRPRARLRAAVATTAALAAVAAVAGCDSLRDTTHDGRAGAGPSASAGPRWNPRPASIASLGDSISRGFDACSALSDCPEVSWATGSQPQSLAGRLLSDPLDNSWNYARTGARIADLPDQVRSAAARKPELVTVLIGANDACRPSVDAMTSAEDFRAGFAASVRELRGALPKAQLYVASVPDLKRLWSQGRESPYAKTVWKLGICQSMLRDADAVDTAARQRREQVSQRVAAYNDALRDVCGKDALCRFDDAVHGYEFTGEQLSKWDWFHPNKEGQNALAELAYRRITTG</sequence>
<evidence type="ECO:0000256" key="1">
    <source>
        <dbReference type="SAM" id="MobiDB-lite"/>
    </source>
</evidence>
<accession>A0ABW0YZ59</accession>
<evidence type="ECO:0000313" key="3">
    <source>
        <dbReference type="EMBL" id="MFC5720093.1"/>
    </source>
</evidence>
<dbReference type="PROSITE" id="PS51257">
    <property type="entry name" value="PROKAR_LIPOPROTEIN"/>
    <property type="match status" value="1"/>
</dbReference>
<dbReference type="EC" id="3.1.-.-" evidence="3"/>
<dbReference type="InterPro" id="IPR051532">
    <property type="entry name" value="Ester_Hydrolysis_Enzymes"/>
</dbReference>
<dbReference type="Proteomes" id="UP001596083">
    <property type="component" value="Unassembled WGS sequence"/>
</dbReference>
<dbReference type="InterPro" id="IPR001087">
    <property type="entry name" value="GDSL"/>
</dbReference>
<organism evidence="3 4">
    <name type="scientific">Streptomyces gamaensis</name>
    <dbReference type="NCBI Taxonomy" id="1763542"/>
    <lineage>
        <taxon>Bacteria</taxon>
        <taxon>Bacillati</taxon>
        <taxon>Actinomycetota</taxon>
        <taxon>Actinomycetes</taxon>
        <taxon>Kitasatosporales</taxon>
        <taxon>Streptomycetaceae</taxon>
        <taxon>Streptomyces</taxon>
    </lineage>
</organism>
<evidence type="ECO:0000313" key="4">
    <source>
        <dbReference type="Proteomes" id="UP001596083"/>
    </source>
</evidence>
<keyword evidence="3" id="KW-0378">Hydrolase</keyword>
<evidence type="ECO:0000256" key="2">
    <source>
        <dbReference type="SAM" id="SignalP"/>
    </source>
</evidence>
<keyword evidence="2" id="KW-0732">Signal</keyword>
<keyword evidence="4" id="KW-1185">Reference proteome</keyword>
<name>A0ABW0YZ59_9ACTN</name>
<dbReference type="CDD" id="cd01832">
    <property type="entry name" value="SGNH_hydrolase_like_1"/>
    <property type="match status" value="1"/>
</dbReference>
<gene>
    <name evidence="3" type="ORF">ACFP1Z_07915</name>
</gene>
<feature type="signal peptide" evidence="2">
    <location>
        <begin position="1"/>
        <end position="33"/>
    </location>
</feature>
<feature type="region of interest" description="Disordered" evidence="1">
    <location>
        <begin position="42"/>
        <end position="65"/>
    </location>
</feature>
<dbReference type="Gene3D" id="3.40.50.1110">
    <property type="entry name" value="SGNH hydrolase"/>
    <property type="match status" value="1"/>
</dbReference>
<dbReference type="EMBL" id="JBHSPB010000004">
    <property type="protein sequence ID" value="MFC5720093.1"/>
    <property type="molecule type" value="Genomic_DNA"/>
</dbReference>
<dbReference type="RefSeq" id="WP_390315200.1">
    <property type="nucleotide sequence ID" value="NZ_JBHSPB010000004.1"/>
</dbReference>
<protein>
    <submittedName>
        <fullName evidence="3">SGNH/GDSL hydrolase family protein</fullName>
        <ecNumber evidence="3">3.1.-.-</ecNumber>
    </submittedName>
</protein>
<dbReference type="SUPFAM" id="SSF52266">
    <property type="entry name" value="SGNH hydrolase"/>
    <property type="match status" value="1"/>
</dbReference>
<dbReference type="InterPro" id="IPR036514">
    <property type="entry name" value="SGNH_hydro_sf"/>
</dbReference>
<dbReference type="Pfam" id="PF00657">
    <property type="entry name" value="Lipase_GDSL"/>
    <property type="match status" value="1"/>
</dbReference>
<feature type="chain" id="PRO_5046478543" evidence="2">
    <location>
        <begin position="34"/>
        <end position="298"/>
    </location>
</feature>
<reference evidence="4" key="1">
    <citation type="journal article" date="2019" name="Int. J. Syst. Evol. Microbiol.">
        <title>The Global Catalogue of Microorganisms (GCM) 10K type strain sequencing project: providing services to taxonomists for standard genome sequencing and annotation.</title>
        <authorList>
            <consortium name="The Broad Institute Genomics Platform"/>
            <consortium name="The Broad Institute Genome Sequencing Center for Infectious Disease"/>
            <person name="Wu L."/>
            <person name="Ma J."/>
        </authorList>
    </citation>
    <scope>NUCLEOTIDE SEQUENCE [LARGE SCALE GENOMIC DNA]</scope>
    <source>
        <strain evidence="4">CGMCC 4.7304</strain>
    </source>
</reference>
<dbReference type="GO" id="GO:0016787">
    <property type="term" value="F:hydrolase activity"/>
    <property type="evidence" value="ECO:0007669"/>
    <property type="project" value="UniProtKB-KW"/>
</dbReference>
<proteinExistence type="predicted"/>